<dbReference type="Proteomes" id="UP001066276">
    <property type="component" value="Chromosome 5"/>
</dbReference>
<sequence length="103" mass="11385">MPPRTRPCDRVLTRVGTPTSTEAETARESGGNFGARRPRNTEEARLPNVEELRMEKLDDEGQTLLEDEFLEDKVAQAISKSNKEKAAGPGGLPAEFYVKLRGV</sequence>
<feature type="compositionally biased region" description="Basic and acidic residues" evidence="1">
    <location>
        <begin position="1"/>
        <end position="12"/>
    </location>
</feature>
<evidence type="ECO:0000313" key="3">
    <source>
        <dbReference type="Proteomes" id="UP001066276"/>
    </source>
</evidence>
<evidence type="ECO:0000313" key="2">
    <source>
        <dbReference type="EMBL" id="KAJ1150950.1"/>
    </source>
</evidence>
<name>A0AAV7RJE7_PLEWA</name>
<comment type="caution">
    <text evidence="2">The sequence shown here is derived from an EMBL/GenBank/DDBJ whole genome shotgun (WGS) entry which is preliminary data.</text>
</comment>
<feature type="region of interest" description="Disordered" evidence="1">
    <location>
        <begin position="1"/>
        <end position="46"/>
    </location>
</feature>
<gene>
    <name evidence="2" type="ORF">NDU88_003737</name>
</gene>
<proteinExistence type="predicted"/>
<dbReference type="EMBL" id="JANPWB010000009">
    <property type="protein sequence ID" value="KAJ1150950.1"/>
    <property type="molecule type" value="Genomic_DNA"/>
</dbReference>
<reference evidence="2" key="1">
    <citation type="journal article" date="2022" name="bioRxiv">
        <title>Sequencing and chromosome-scale assembly of the giantPleurodeles waltlgenome.</title>
        <authorList>
            <person name="Brown T."/>
            <person name="Elewa A."/>
            <person name="Iarovenko S."/>
            <person name="Subramanian E."/>
            <person name="Araus A.J."/>
            <person name="Petzold A."/>
            <person name="Susuki M."/>
            <person name="Suzuki K.-i.T."/>
            <person name="Hayashi T."/>
            <person name="Toyoda A."/>
            <person name="Oliveira C."/>
            <person name="Osipova E."/>
            <person name="Leigh N.D."/>
            <person name="Simon A."/>
            <person name="Yun M.H."/>
        </authorList>
    </citation>
    <scope>NUCLEOTIDE SEQUENCE</scope>
    <source>
        <strain evidence="2">20211129_DDA</strain>
        <tissue evidence="2">Liver</tissue>
    </source>
</reference>
<protein>
    <submittedName>
        <fullName evidence="2">Uncharacterized protein</fullName>
    </submittedName>
</protein>
<accession>A0AAV7RJE7</accession>
<evidence type="ECO:0000256" key="1">
    <source>
        <dbReference type="SAM" id="MobiDB-lite"/>
    </source>
</evidence>
<keyword evidence="3" id="KW-1185">Reference proteome</keyword>
<dbReference type="AlphaFoldDB" id="A0AAV7RJE7"/>
<organism evidence="2 3">
    <name type="scientific">Pleurodeles waltl</name>
    <name type="common">Iberian ribbed newt</name>
    <dbReference type="NCBI Taxonomy" id="8319"/>
    <lineage>
        <taxon>Eukaryota</taxon>
        <taxon>Metazoa</taxon>
        <taxon>Chordata</taxon>
        <taxon>Craniata</taxon>
        <taxon>Vertebrata</taxon>
        <taxon>Euteleostomi</taxon>
        <taxon>Amphibia</taxon>
        <taxon>Batrachia</taxon>
        <taxon>Caudata</taxon>
        <taxon>Salamandroidea</taxon>
        <taxon>Salamandridae</taxon>
        <taxon>Pleurodelinae</taxon>
        <taxon>Pleurodeles</taxon>
    </lineage>
</organism>